<dbReference type="RefSeq" id="WP_219067608.1">
    <property type="nucleotide sequence ID" value="NZ_CAJUXY010000022.1"/>
</dbReference>
<dbReference type="Proteomes" id="UP001056610">
    <property type="component" value="Chromosome"/>
</dbReference>
<evidence type="ECO:0000313" key="2">
    <source>
        <dbReference type="Proteomes" id="UP001056610"/>
    </source>
</evidence>
<dbReference type="Pfam" id="PF10969">
    <property type="entry name" value="DUF2771"/>
    <property type="match status" value="1"/>
</dbReference>
<dbReference type="EMBL" id="CP097320">
    <property type="protein sequence ID" value="UQX11361.1"/>
    <property type="molecule type" value="Genomic_DNA"/>
</dbReference>
<name>A0ABY4QNC9_9MYCO</name>
<organism evidence="1 2">
    <name type="scientific">Candidatus Mycobacterium methanotrophicum</name>
    <dbReference type="NCBI Taxonomy" id="2943498"/>
    <lineage>
        <taxon>Bacteria</taxon>
        <taxon>Bacillati</taxon>
        <taxon>Actinomycetota</taxon>
        <taxon>Actinomycetes</taxon>
        <taxon>Mycobacteriales</taxon>
        <taxon>Mycobacteriaceae</taxon>
        <taxon>Mycobacterium</taxon>
    </lineage>
</organism>
<accession>A0ABY4QNC9</accession>
<gene>
    <name evidence="1" type="ORF">M5I08_02185</name>
</gene>
<protein>
    <submittedName>
        <fullName evidence="1">DUF2771 domain-containing protein</fullName>
    </submittedName>
</protein>
<keyword evidence="2" id="KW-1185">Reference proteome</keyword>
<evidence type="ECO:0000313" key="1">
    <source>
        <dbReference type="EMBL" id="UQX11361.1"/>
    </source>
</evidence>
<dbReference type="InterPro" id="IPR024495">
    <property type="entry name" value="DUF2771"/>
</dbReference>
<sequence>MGVKPTAKFGVLAAVLIVAATASGVGAWALSRGRAPLHPEISAYSHGQLTRVGPYRYCKVLDLNDCENPRAQGELRINARDPVQLSVPPAIGRAPWWLLRVYEDTVNPATTFYRPDSRLAVTIPTVDPQLGRLTGIAVQLMTVVVDQSGQLHGVPHAEWSVRTVWG</sequence>
<proteinExistence type="predicted"/>
<reference evidence="1" key="1">
    <citation type="submission" date="2022-05" db="EMBL/GenBank/DDBJ databases">
        <title>A methanotrophic Mycobacterium dominates a cave microbial ecosystem.</title>
        <authorList>
            <person name="Van Spanning R.J.M."/>
            <person name="Guan Q."/>
            <person name="Melkonian C."/>
            <person name="Gallant J."/>
            <person name="Polerecky L."/>
            <person name="Flot J.-F."/>
            <person name="Brandt B.W."/>
            <person name="Braster M."/>
            <person name="Iturbe Espinoza P."/>
            <person name="Aerts J."/>
            <person name="Meima-Franke M."/>
            <person name="Piersma S.R."/>
            <person name="Bunduc C."/>
            <person name="Ummels R."/>
            <person name="Pain A."/>
            <person name="Fleming E.J."/>
            <person name="van der Wel N."/>
            <person name="Gherman V.D."/>
            <person name="Sarbu S.M."/>
            <person name="Bodelier P.L.E."/>
            <person name="Bitter W."/>
        </authorList>
    </citation>
    <scope>NUCLEOTIDE SEQUENCE</scope>
    <source>
        <strain evidence="1">Sulfur Cave</strain>
    </source>
</reference>